<evidence type="ECO:0000313" key="3">
    <source>
        <dbReference type="EMBL" id="KYG70738.1"/>
    </source>
</evidence>
<feature type="compositionally biased region" description="Gly residues" evidence="1">
    <location>
        <begin position="411"/>
        <end position="440"/>
    </location>
</feature>
<organism evidence="3 4">
    <name type="scientific">Bdellovibrio bacteriovorus</name>
    <dbReference type="NCBI Taxonomy" id="959"/>
    <lineage>
        <taxon>Bacteria</taxon>
        <taxon>Pseudomonadati</taxon>
        <taxon>Bdellovibrionota</taxon>
        <taxon>Bdellovibrionia</taxon>
        <taxon>Bdellovibrionales</taxon>
        <taxon>Pseudobdellovibrionaceae</taxon>
        <taxon>Bdellovibrio</taxon>
    </lineage>
</organism>
<proteinExistence type="predicted"/>
<evidence type="ECO:0000313" key="4">
    <source>
        <dbReference type="Proteomes" id="UP000075391"/>
    </source>
</evidence>
<name>A0A150WW61_BDEBC</name>
<dbReference type="Proteomes" id="UP000075391">
    <property type="component" value="Unassembled WGS sequence"/>
</dbReference>
<reference evidence="3 4" key="1">
    <citation type="submission" date="2016-03" db="EMBL/GenBank/DDBJ databases">
        <authorList>
            <person name="Ploux O."/>
        </authorList>
    </citation>
    <scope>NUCLEOTIDE SEQUENCE [LARGE SCALE GENOMIC DNA]</scope>
    <source>
        <strain evidence="3 4">BER2</strain>
    </source>
</reference>
<feature type="signal peptide" evidence="2">
    <location>
        <begin position="1"/>
        <end position="23"/>
    </location>
</feature>
<feature type="region of interest" description="Disordered" evidence="1">
    <location>
        <begin position="44"/>
        <end position="98"/>
    </location>
</feature>
<feature type="region of interest" description="Disordered" evidence="1">
    <location>
        <begin position="455"/>
        <end position="474"/>
    </location>
</feature>
<feature type="compositionally biased region" description="Basic and acidic residues" evidence="1">
    <location>
        <begin position="516"/>
        <end position="528"/>
    </location>
</feature>
<dbReference type="AlphaFoldDB" id="A0A150WW61"/>
<feature type="region of interest" description="Disordered" evidence="1">
    <location>
        <begin position="506"/>
        <end position="534"/>
    </location>
</feature>
<accession>A0A150WW61</accession>
<feature type="region of interest" description="Disordered" evidence="1">
    <location>
        <begin position="317"/>
        <end position="336"/>
    </location>
</feature>
<feature type="compositionally biased region" description="Low complexity" evidence="1">
    <location>
        <begin position="44"/>
        <end position="53"/>
    </location>
</feature>
<dbReference type="RefSeq" id="WP_063242505.1">
    <property type="nucleotide sequence ID" value="NZ_LUKF01000001.1"/>
</dbReference>
<protein>
    <submittedName>
        <fullName evidence="3">Uncharacterized protein</fullName>
    </submittedName>
</protein>
<feature type="compositionally biased region" description="Low complexity" evidence="1">
    <location>
        <begin position="325"/>
        <end position="335"/>
    </location>
</feature>
<feature type="chain" id="PRO_5007573562" evidence="2">
    <location>
        <begin position="24"/>
        <end position="534"/>
    </location>
</feature>
<dbReference type="EMBL" id="LUKF01000001">
    <property type="protein sequence ID" value="KYG70738.1"/>
    <property type="molecule type" value="Genomic_DNA"/>
</dbReference>
<dbReference type="OrthoDB" id="5296291at2"/>
<keyword evidence="2" id="KW-0732">Signal</keyword>
<evidence type="ECO:0000256" key="1">
    <source>
        <dbReference type="SAM" id="MobiDB-lite"/>
    </source>
</evidence>
<sequence>MKSLFITYILLGSMSLYTPHSFAAELWDAPGVVAGHPTFAKNEAAAAKPAEASAGGGGGDPCADTDDDKANAAPAGSGVTSGGVTGSTPDKDLAGKGKKETCNQMKSMMENLNANIQGYKQGGLVNDQYEQIKKGFEQYTGWRQSCLNNHSRASTVCLEEYSPDLASTASNINILLSTLGGMAVNDACSGFAKAMDIAKAGLTAYTSACGVMKAGCGVSCVKARSGLEDMQKYAAAAEKSAQCAPNPNPGQTQLCESYKASYHNDLKNIMQYVKQEQEKGDKRSISGKVSLCTGKYAQLLASAGAGIMSLANSMKQGQKCDEDTSGSTTPTTTASTEEKCKVAANANLPECICLANPRTPGCSNNYEKPGESSVAGGVGTGSTDKSNISGDRSVAGLGGGSIPGLDSPTGGASGSGGDSGGMPGAPSGGGAGLGGGGGISASGDKPSEAAAKGLDANILGGTGGGGGGGGFGSFGGGGGDKYRAYLPGGAKDPSKGVAGQQQAWKNEVTGQGGKSNWEKVKERYRDNKNTLLNN</sequence>
<feature type="compositionally biased region" description="Gly residues" evidence="1">
    <location>
        <begin position="460"/>
        <end position="474"/>
    </location>
</feature>
<evidence type="ECO:0000256" key="2">
    <source>
        <dbReference type="SAM" id="SignalP"/>
    </source>
</evidence>
<feature type="region of interest" description="Disordered" evidence="1">
    <location>
        <begin position="482"/>
        <end position="501"/>
    </location>
</feature>
<comment type="caution">
    <text evidence="3">The sequence shown here is derived from an EMBL/GenBank/DDBJ whole genome shotgun (WGS) entry which is preliminary data.</text>
</comment>
<gene>
    <name evidence="3" type="ORF">AZI85_02050</name>
</gene>
<feature type="region of interest" description="Disordered" evidence="1">
    <location>
        <begin position="368"/>
        <end position="448"/>
    </location>
</feature>
<feature type="compositionally biased region" description="Basic and acidic residues" evidence="1">
    <location>
        <begin position="89"/>
        <end position="98"/>
    </location>
</feature>